<name>A0A0N1N7H1_9PROT</name>
<accession>A0A0N1N7H1</accession>
<reference evidence="1 2" key="1">
    <citation type="submission" date="2015-07" db="EMBL/GenBank/DDBJ databases">
        <title>Draft Genome Sequence of Komagataeibacter intermedius Strain AF2, Isolated from Kombucha Tea.</title>
        <authorList>
            <person name="Santos R.A."/>
            <person name="Berretta A.A."/>
            <person name="Barud H.S."/>
            <person name="Ribeiro S.J."/>
            <person name="Gonzalez-Garcia L.N."/>
            <person name="Zucchi T.D."/>
            <person name="Goldman G.H."/>
            <person name="Riano-Pachon D.M."/>
        </authorList>
    </citation>
    <scope>NUCLEOTIDE SEQUENCE [LARGE SCALE GENOMIC DNA]</scope>
    <source>
        <strain evidence="1 2">AF2</strain>
    </source>
</reference>
<comment type="caution">
    <text evidence="1">The sequence shown here is derived from an EMBL/GenBank/DDBJ whole genome shotgun (WGS) entry which is preliminary data.</text>
</comment>
<gene>
    <name evidence="1" type="ORF">GLUCOINTEAF2_0204001</name>
</gene>
<organism evidence="1 2">
    <name type="scientific">Komagataeibacter intermedius AF2</name>
    <dbReference type="NCBI Taxonomy" id="1458464"/>
    <lineage>
        <taxon>Bacteria</taxon>
        <taxon>Pseudomonadati</taxon>
        <taxon>Pseudomonadota</taxon>
        <taxon>Alphaproteobacteria</taxon>
        <taxon>Acetobacterales</taxon>
        <taxon>Acetobacteraceae</taxon>
        <taxon>Komagataeibacter</taxon>
    </lineage>
</organism>
<dbReference type="Proteomes" id="UP000031553">
    <property type="component" value="Unassembled WGS sequence"/>
</dbReference>
<protein>
    <submittedName>
        <fullName evidence="1">Transposase</fullName>
    </submittedName>
</protein>
<sequence>MVFLDGTTIYAHHKAAGAVKKGGTENTEKIVKRVAAHVEDLVPRSAEQQMVMAGHCLSRFRPVRHMNCRAPMACSMTCRTHQSMSSVIVGMPRTNSVSIYGTGEASCHPATEK</sequence>
<dbReference type="EMBL" id="JUFX02000078">
    <property type="protein sequence ID" value="KPH88011.1"/>
    <property type="molecule type" value="Genomic_DNA"/>
</dbReference>
<proteinExistence type="predicted"/>
<evidence type="ECO:0000313" key="1">
    <source>
        <dbReference type="EMBL" id="KPH88011.1"/>
    </source>
</evidence>
<dbReference type="AlphaFoldDB" id="A0A0N1N7H1"/>
<evidence type="ECO:0000313" key="2">
    <source>
        <dbReference type="Proteomes" id="UP000031553"/>
    </source>
</evidence>